<feature type="compositionally biased region" description="Low complexity" evidence="2">
    <location>
        <begin position="280"/>
        <end position="295"/>
    </location>
</feature>
<accession>A0A074RMP2</accession>
<feature type="region of interest" description="Disordered" evidence="2">
    <location>
        <begin position="261"/>
        <end position="303"/>
    </location>
</feature>
<reference evidence="3 4" key="1">
    <citation type="submission" date="2013-12" db="EMBL/GenBank/DDBJ databases">
        <authorList>
            <person name="Cubeta M."/>
            <person name="Pakala S."/>
            <person name="Fedorova N."/>
            <person name="Thomas E."/>
            <person name="Dean R."/>
            <person name="Jabaji S."/>
            <person name="Neate S."/>
            <person name="Toda T."/>
            <person name="Tavantzis S."/>
            <person name="Vilgalys R."/>
            <person name="Bharathan N."/>
            <person name="Pakala S."/>
            <person name="Losada L.S."/>
            <person name="Zafar N."/>
            <person name="Nierman W."/>
        </authorList>
    </citation>
    <scope>NUCLEOTIDE SEQUENCE [LARGE SCALE GENOMIC DNA]</scope>
    <source>
        <strain evidence="3 4">123E</strain>
    </source>
</reference>
<dbReference type="Proteomes" id="UP000027456">
    <property type="component" value="Unassembled WGS sequence"/>
</dbReference>
<proteinExistence type="predicted"/>
<protein>
    <submittedName>
        <fullName evidence="3">Uncharacterized protein</fullName>
    </submittedName>
</protein>
<dbReference type="AlphaFoldDB" id="A0A074RMP2"/>
<dbReference type="OrthoDB" id="78858at2759"/>
<feature type="region of interest" description="Disordered" evidence="2">
    <location>
        <begin position="129"/>
        <end position="214"/>
    </location>
</feature>
<keyword evidence="4" id="KW-1185">Reference proteome</keyword>
<feature type="compositionally biased region" description="Gly residues" evidence="2">
    <location>
        <begin position="370"/>
        <end position="379"/>
    </location>
</feature>
<comment type="caution">
    <text evidence="3">The sequence shown here is derived from an EMBL/GenBank/DDBJ whole genome shotgun (WGS) entry which is preliminary data.</text>
</comment>
<evidence type="ECO:0000256" key="1">
    <source>
        <dbReference type="SAM" id="Coils"/>
    </source>
</evidence>
<dbReference type="EMBL" id="AZST01000532">
    <property type="protein sequence ID" value="KEP48331.1"/>
    <property type="molecule type" value="Genomic_DNA"/>
</dbReference>
<evidence type="ECO:0000313" key="3">
    <source>
        <dbReference type="EMBL" id="KEP48331.1"/>
    </source>
</evidence>
<keyword evidence="1" id="KW-0175">Coiled coil</keyword>
<organism evidence="3 4">
    <name type="scientific">Rhizoctonia solani 123E</name>
    <dbReference type="NCBI Taxonomy" id="1423351"/>
    <lineage>
        <taxon>Eukaryota</taxon>
        <taxon>Fungi</taxon>
        <taxon>Dikarya</taxon>
        <taxon>Basidiomycota</taxon>
        <taxon>Agaricomycotina</taxon>
        <taxon>Agaricomycetes</taxon>
        <taxon>Cantharellales</taxon>
        <taxon>Ceratobasidiaceae</taxon>
        <taxon>Rhizoctonia</taxon>
    </lineage>
</organism>
<name>A0A074RMP2_9AGAM</name>
<dbReference type="STRING" id="1423351.A0A074RMP2"/>
<evidence type="ECO:0000313" key="4">
    <source>
        <dbReference type="Proteomes" id="UP000027456"/>
    </source>
</evidence>
<gene>
    <name evidence="3" type="ORF">V565_127500</name>
</gene>
<feature type="region of interest" description="Disordered" evidence="2">
    <location>
        <begin position="356"/>
        <end position="379"/>
    </location>
</feature>
<dbReference type="HOGENOM" id="CLU_759062_0_0_1"/>
<sequence>MASSSLTFQPHSIHRRSEEDILLAYEAEEGKITNVLYQKLERLREETQALENHDQDIDRLTRQIAQLESRPMLLEAMRAENAQLRTRVADLERDFLRVSRVNEVYRQELIEHRRRLGLPYESLIGLDSSASQSVSSSPVESRRPIAATNAVPIPRVQPQTRMHPESAPDSTPSSSPSYSLSPTQPFFPGTGSQFTTLTTPSSAPPPPQQSLTGALNLNGALNELATQRSNLTYPSVPPPSLASSLGSGSPVVGTVSMAMRVPPNSRRQSRGDGSTPRPIAPSTSTTARPIASSSASRRRTSSAIEDELEEIDEAYSDEDVLEDDDDDLGRRIGGMEIGRRIGGVEIGAGRGIDFGGGLGRGHLDMRNDRGGGLGLSGTR</sequence>
<feature type="compositionally biased region" description="Low complexity" evidence="2">
    <location>
        <begin position="165"/>
        <end position="182"/>
    </location>
</feature>
<evidence type="ECO:0000256" key="2">
    <source>
        <dbReference type="SAM" id="MobiDB-lite"/>
    </source>
</evidence>
<feature type="compositionally biased region" description="Low complexity" evidence="2">
    <location>
        <begin position="129"/>
        <end position="139"/>
    </location>
</feature>
<feature type="coiled-coil region" evidence="1">
    <location>
        <begin position="33"/>
        <end position="94"/>
    </location>
</feature>